<dbReference type="RefSeq" id="WP_103703236.1">
    <property type="nucleotide sequence ID" value="NZ_PQGA01000002.1"/>
</dbReference>
<feature type="compositionally biased region" description="Basic and acidic residues" evidence="1">
    <location>
        <begin position="334"/>
        <end position="349"/>
    </location>
</feature>
<proteinExistence type="predicted"/>
<dbReference type="EMBL" id="PQGA01000002">
    <property type="protein sequence ID" value="POR54687.1"/>
    <property type="molecule type" value="Genomic_DNA"/>
</dbReference>
<feature type="compositionally biased region" description="Low complexity" evidence="1">
    <location>
        <begin position="354"/>
        <end position="366"/>
    </location>
</feature>
<feature type="compositionally biased region" description="Basic and acidic residues" evidence="1">
    <location>
        <begin position="492"/>
        <end position="512"/>
    </location>
</feature>
<dbReference type="NCBIfam" id="TIGR03504">
    <property type="entry name" value="FimV_Cterm"/>
    <property type="match status" value="1"/>
</dbReference>
<keyword evidence="2" id="KW-0472">Membrane</keyword>
<dbReference type="Gene3D" id="1.20.58.2200">
    <property type="match status" value="1"/>
</dbReference>
<evidence type="ECO:0000313" key="5">
    <source>
        <dbReference type="Proteomes" id="UP000237381"/>
    </source>
</evidence>
<keyword evidence="5" id="KW-1185">Reference proteome</keyword>
<name>A0A2S4MJY5_9BURK</name>
<sequence length="717" mass="71589">MQAAVSAAVLALAGAAHAAASASAAHAQATSAAAAGASGASAAAPALPVIGHYTVHQGQSLHDVAVDVTQSHDKTTLARASQALFDANPNSFMKHDPSRLRVGATLDVPDTPDMASGASGVLPASTPGVAVAVAAASAPAAASATATAAAASTTAASAPAVANASAPEAASGAASAAIEPAASAASATTAASAPAAAAPSSDAHSWSGAVQAAPSSAALATPAPVKVSSLQQLLALKNRVLMALQRHGKQTQVAGSAGAASAGVQSGAAAGGAARANDVQPEVLPITWGIVAAVLLAFVALIVRLLTRKRRKHVAIADAPVEQPLAPAAYAVAHEDEHEEHHEAEHDDAPLTPPAVAAQPQAEPLAHNPQPDAELDHAADAASLSAAAELGADALPPTLFEARHAETTDGPAEQHADRTEHGTHPHGVEPGEPQALPSEGVTGVHTTAEAEELARDAETEVEPTSEEPQLTPAAHPAIGAEVSSTEPTTPDDEIKPSLHQTESHPAEEPVAETHHVAPAVPDIPAVPVEQEMAQLEVPKEFPKSAVDALGSLDMPLPPRVDVPEFPSSGLPAFPLGTEPVATPETIARQSLPFAEPPAPPVGQAIEAGTAGFGSIAGLGAAMGTSPVGAPPMGAPRFGTLSLDFDLNLPPDSAEPLPVFTPAQLARIARNKLDLAHEYIELGDLAGARALINEVIESNDHATRADAQALLSTLSPLS</sequence>
<evidence type="ECO:0000256" key="1">
    <source>
        <dbReference type="SAM" id="MobiDB-lite"/>
    </source>
</evidence>
<feature type="signal peptide" evidence="3">
    <location>
        <begin position="1"/>
        <end position="18"/>
    </location>
</feature>
<dbReference type="Proteomes" id="UP000237381">
    <property type="component" value="Unassembled WGS sequence"/>
</dbReference>
<feature type="compositionally biased region" description="Basic and acidic residues" evidence="1">
    <location>
        <begin position="407"/>
        <end position="429"/>
    </location>
</feature>
<feature type="chain" id="PRO_5015598236" evidence="3">
    <location>
        <begin position="19"/>
        <end position="717"/>
    </location>
</feature>
<gene>
    <name evidence="4" type="ORF">B0G62_102295</name>
</gene>
<feature type="region of interest" description="Disordered" evidence="1">
    <location>
        <begin position="407"/>
        <end position="512"/>
    </location>
</feature>
<organism evidence="4 5">
    <name type="scientific">Paraburkholderia eburnea</name>
    <dbReference type="NCBI Taxonomy" id="1189126"/>
    <lineage>
        <taxon>Bacteria</taxon>
        <taxon>Pseudomonadati</taxon>
        <taxon>Pseudomonadota</taxon>
        <taxon>Betaproteobacteria</taxon>
        <taxon>Burkholderiales</taxon>
        <taxon>Burkholderiaceae</taxon>
        <taxon>Paraburkholderia</taxon>
    </lineage>
</organism>
<dbReference type="InterPro" id="IPR038440">
    <property type="entry name" value="FimV_C_sf"/>
</dbReference>
<dbReference type="AlphaFoldDB" id="A0A2S4MJY5"/>
<evidence type="ECO:0000256" key="3">
    <source>
        <dbReference type="SAM" id="SignalP"/>
    </source>
</evidence>
<keyword evidence="2" id="KW-0812">Transmembrane</keyword>
<comment type="caution">
    <text evidence="4">The sequence shown here is derived from an EMBL/GenBank/DDBJ whole genome shotgun (WGS) entry which is preliminary data.</text>
</comment>
<accession>A0A2S4MJY5</accession>
<feature type="transmembrane region" description="Helical" evidence="2">
    <location>
        <begin position="286"/>
        <end position="306"/>
    </location>
</feature>
<evidence type="ECO:0000256" key="2">
    <source>
        <dbReference type="SAM" id="Phobius"/>
    </source>
</evidence>
<evidence type="ECO:0000313" key="4">
    <source>
        <dbReference type="EMBL" id="POR54687.1"/>
    </source>
</evidence>
<reference evidence="4 5" key="1">
    <citation type="submission" date="2018-01" db="EMBL/GenBank/DDBJ databases">
        <title>Genomic Encyclopedia of Type Strains, Phase III (KMG-III): the genomes of soil and plant-associated and newly described type strains.</title>
        <authorList>
            <person name="Whitman W."/>
        </authorList>
    </citation>
    <scope>NUCLEOTIDE SEQUENCE [LARGE SCALE GENOMIC DNA]</scope>
    <source>
        <strain evidence="4 5">JCM 18070</strain>
    </source>
</reference>
<keyword evidence="2" id="KW-1133">Transmembrane helix</keyword>
<dbReference type="InterPro" id="IPR020011">
    <property type="entry name" value="FimV_C"/>
</dbReference>
<keyword evidence="3" id="KW-0732">Signal</keyword>
<feature type="region of interest" description="Disordered" evidence="1">
    <location>
        <begin position="334"/>
        <end position="373"/>
    </location>
</feature>
<protein>
    <submittedName>
        <fullName evidence="4">FimV-like protein</fullName>
    </submittedName>
</protein>
<dbReference type="OrthoDB" id="9129375at2"/>